<gene>
    <name evidence="2" type="ORF">Aau02nite_10620</name>
</gene>
<dbReference type="InterPro" id="IPR029063">
    <property type="entry name" value="SAM-dependent_MTases_sf"/>
</dbReference>
<dbReference type="PANTHER" id="PTHR42912:SF93">
    <property type="entry name" value="N6-ADENOSINE-METHYLTRANSFERASE TMT1A"/>
    <property type="match status" value="1"/>
</dbReference>
<dbReference type="Proteomes" id="UP000681340">
    <property type="component" value="Unassembled WGS sequence"/>
</dbReference>
<organism evidence="2 3">
    <name type="scientific">Actinoplanes auranticolor</name>
    <dbReference type="NCBI Taxonomy" id="47988"/>
    <lineage>
        <taxon>Bacteria</taxon>
        <taxon>Bacillati</taxon>
        <taxon>Actinomycetota</taxon>
        <taxon>Actinomycetes</taxon>
        <taxon>Micromonosporales</taxon>
        <taxon>Micromonosporaceae</taxon>
        <taxon>Actinoplanes</taxon>
    </lineage>
</organism>
<reference evidence="2" key="1">
    <citation type="submission" date="2021-03" db="EMBL/GenBank/DDBJ databases">
        <title>Whole genome shotgun sequence of Actinoplanes auranticolor NBRC 12245.</title>
        <authorList>
            <person name="Komaki H."/>
            <person name="Tamura T."/>
        </authorList>
    </citation>
    <scope>NUCLEOTIDE SEQUENCE</scope>
    <source>
        <strain evidence="2">NBRC 12245</strain>
    </source>
</reference>
<dbReference type="SUPFAM" id="SSF53335">
    <property type="entry name" value="S-adenosyl-L-methionine-dependent methyltransferases"/>
    <property type="match status" value="1"/>
</dbReference>
<dbReference type="InterPro" id="IPR013216">
    <property type="entry name" value="Methyltransf_11"/>
</dbReference>
<protein>
    <recommendedName>
        <fullName evidence="1">Methyltransferase type 11 domain-containing protein</fullName>
    </recommendedName>
</protein>
<evidence type="ECO:0000259" key="1">
    <source>
        <dbReference type="Pfam" id="PF08241"/>
    </source>
</evidence>
<dbReference type="GO" id="GO:0008757">
    <property type="term" value="F:S-adenosylmethionine-dependent methyltransferase activity"/>
    <property type="evidence" value="ECO:0007669"/>
    <property type="project" value="InterPro"/>
</dbReference>
<proteinExistence type="predicted"/>
<comment type="caution">
    <text evidence="2">The sequence shown here is derived from an EMBL/GenBank/DDBJ whole genome shotgun (WGS) entry which is preliminary data.</text>
</comment>
<dbReference type="CDD" id="cd02440">
    <property type="entry name" value="AdoMet_MTases"/>
    <property type="match status" value="1"/>
</dbReference>
<dbReference type="InterPro" id="IPR050508">
    <property type="entry name" value="Methyltransf_Superfamily"/>
</dbReference>
<dbReference type="EMBL" id="BOQL01000011">
    <property type="protein sequence ID" value="GIM64478.1"/>
    <property type="molecule type" value="Genomic_DNA"/>
</dbReference>
<dbReference type="AlphaFoldDB" id="A0A919S4Y4"/>
<feature type="domain" description="Methyltransferase type 11" evidence="1">
    <location>
        <begin position="98"/>
        <end position="189"/>
    </location>
</feature>
<evidence type="ECO:0000313" key="2">
    <source>
        <dbReference type="EMBL" id="GIM64478.1"/>
    </source>
</evidence>
<dbReference type="Gene3D" id="3.40.50.150">
    <property type="entry name" value="Vaccinia Virus protein VP39"/>
    <property type="match status" value="1"/>
</dbReference>
<evidence type="ECO:0000313" key="3">
    <source>
        <dbReference type="Proteomes" id="UP000681340"/>
    </source>
</evidence>
<dbReference type="PANTHER" id="PTHR42912">
    <property type="entry name" value="METHYLTRANSFERASE"/>
    <property type="match status" value="1"/>
</dbReference>
<name>A0A919S4Y4_9ACTN</name>
<dbReference type="Pfam" id="PF08241">
    <property type="entry name" value="Methyltransf_11"/>
    <property type="match status" value="1"/>
</dbReference>
<keyword evidence="3" id="KW-1185">Reference proteome</keyword>
<sequence length="296" mass="31638">MVYQHPLAYLLGLEGVALLRAFGGEYDRSFAEARIAEIRRLLDSAELRGAGVTASRVDTVAGYRAWSRTYDEPGNGLFPAEEALVHEILDALPGGVALDAACGTGRHTGHLVARGYRVIGVDSSPDMLEQARARVPAADFRLGDLHSLPLPDDHADVIVCALALVHLADLGPAFREFARVLRPGGHLVITDVHQELVALGSVPRVRSAGGEPGLLPAYRHRAADYLAAALPLGLRVRRCEEPGRGTGEAAGPAPDTVDPGPWDDWPWSLLGIVPAASAAAWRDTPALMVWHFQLAD</sequence>
<dbReference type="RefSeq" id="WP_212987175.1">
    <property type="nucleotide sequence ID" value="NZ_BAABEA010000051.1"/>
</dbReference>
<accession>A0A919S4Y4</accession>